<dbReference type="OrthoDB" id="6638088at2"/>
<protein>
    <submittedName>
        <fullName evidence="1">Uncharacterized protein</fullName>
    </submittedName>
</protein>
<dbReference type="Gene3D" id="3.40.50.2000">
    <property type="entry name" value="Glycogen Phosphorylase B"/>
    <property type="match status" value="1"/>
</dbReference>
<reference evidence="1 2" key="1">
    <citation type="submission" date="2017-05" db="EMBL/GenBank/DDBJ databases">
        <authorList>
            <person name="Varghese N."/>
            <person name="Submissions S."/>
        </authorList>
    </citation>
    <scope>NUCLEOTIDE SEQUENCE [LARGE SCALE GENOMIC DNA]</scope>
    <source>
        <strain evidence="1 2">DSM 27040</strain>
    </source>
</reference>
<accession>A0A521CEJ9</accession>
<dbReference type="EMBL" id="FXTB01000003">
    <property type="protein sequence ID" value="SMO57854.1"/>
    <property type="molecule type" value="Genomic_DNA"/>
</dbReference>
<organism evidence="1 2">
    <name type="scientific">Saccharicrinis carchari</name>
    <dbReference type="NCBI Taxonomy" id="1168039"/>
    <lineage>
        <taxon>Bacteria</taxon>
        <taxon>Pseudomonadati</taxon>
        <taxon>Bacteroidota</taxon>
        <taxon>Bacteroidia</taxon>
        <taxon>Marinilabiliales</taxon>
        <taxon>Marinilabiliaceae</taxon>
        <taxon>Saccharicrinis</taxon>
    </lineage>
</organism>
<proteinExistence type="predicted"/>
<evidence type="ECO:0000313" key="2">
    <source>
        <dbReference type="Proteomes" id="UP000319040"/>
    </source>
</evidence>
<keyword evidence="2" id="KW-1185">Reference proteome</keyword>
<dbReference type="AlphaFoldDB" id="A0A521CEJ9"/>
<dbReference type="Proteomes" id="UP000319040">
    <property type="component" value="Unassembled WGS sequence"/>
</dbReference>
<dbReference type="RefSeq" id="WP_142532777.1">
    <property type="nucleotide sequence ID" value="NZ_FXTB01000003.1"/>
</dbReference>
<gene>
    <name evidence="1" type="ORF">SAMN06265379_10353</name>
</gene>
<name>A0A521CEJ9_SACCC</name>
<sequence length="365" mass="41727">MMKVLLLGEFSGMHQNLARGLREHGVDVTVASDGDLWKNYPRDIDLSRNTDKHRNYFLAKVLKALPKLSGYDVVQLNCPKFLCATPNFNSTIFSYLKRVNSNIFLGAHGMDANYINYDLSGKLKYSVFHTPAMQDDPNIRTLKNIVNDNSEIALNKRVATHAKGIIASGVGYYLSYKDKYPNKITFIPLAIDTEQHPYVSTLQKDTKKIKFFLGMMKGRVVQKGTDVIYRVLKDLQQKYPNDVELTVVESVPFSEYQKLLNSSHVLCDQLYSYEPGLNGLIAQSKGLIVASGVDEEIYRLIGETENKPIIDLNVDERFMMEVFERLLDNKAKLKELSLKNRAYVVKHHDSRVVAKRYLDFWAQQI</sequence>
<evidence type="ECO:0000313" key="1">
    <source>
        <dbReference type="EMBL" id="SMO57854.1"/>
    </source>
</evidence>
<dbReference type="SUPFAM" id="SSF53756">
    <property type="entry name" value="UDP-Glycosyltransferase/glycogen phosphorylase"/>
    <property type="match status" value="1"/>
</dbReference>